<feature type="transmembrane region" description="Helical" evidence="1">
    <location>
        <begin position="75"/>
        <end position="95"/>
    </location>
</feature>
<proteinExistence type="predicted"/>
<dbReference type="HOGENOM" id="CLU_178538_0_0_3"/>
<organism evidence="2 3">
    <name type="scientific">Allocoleopsis franciscana PCC 7113</name>
    <dbReference type="NCBI Taxonomy" id="1173027"/>
    <lineage>
        <taxon>Bacteria</taxon>
        <taxon>Bacillati</taxon>
        <taxon>Cyanobacteriota</taxon>
        <taxon>Cyanophyceae</taxon>
        <taxon>Coleofasciculales</taxon>
        <taxon>Coleofasciculaceae</taxon>
        <taxon>Allocoleopsis</taxon>
        <taxon>Allocoleopsis franciscana</taxon>
    </lineage>
</organism>
<sequence length="104" mass="12183">MRYCQLWWRSLVFSIQYDPPGFVEYLMMSFALGLGMKWFFSPEWPYLVLSSSFVIGSAISMLVREWLIPSSRKPMVLVSTLLLLAYSFSSFVYLVRNYGLLNRS</sequence>
<keyword evidence="1" id="KW-0472">Membrane</keyword>
<dbReference type="KEGG" id="mic:Mic7113_4083"/>
<dbReference type="OrthoDB" id="468026at2"/>
<dbReference type="eggNOG" id="ENOG503310C">
    <property type="taxonomic scope" value="Bacteria"/>
</dbReference>
<reference evidence="2 3" key="1">
    <citation type="submission" date="2012-06" db="EMBL/GenBank/DDBJ databases">
        <title>Finished chromosome of genome of Microcoleus sp. PCC 7113.</title>
        <authorList>
            <consortium name="US DOE Joint Genome Institute"/>
            <person name="Gugger M."/>
            <person name="Coursin T."/>
            <person name="Rippka R."/>
            <person name="Tandeau De Marsac N."/>
            <person name="Huntemann M."/>
            <person name="Wei C.-L."/>
            <person name="Han J."/>
            <person name="Detter J.C."/>
            <person name="Han C."/>
            <person name="Tapia R."/>
            <person name="Chen A."/>
            <person name="Kyrpides N."/>
            <person name="Mavromatis K."/>
            <person name="Markowitz V."/>
            <person name="Szeto E."/>
            <person name="Ivanova N."/>
            <person name="Pagani I."/>
            <person name="Pati A."/>
            <person name="Goodwin L."/>
            <person name="Nordberg H.P."/>
            <person name="Cantor M.N."/>
            <person name="Hua S.X."/>
            <person name="Woyke T."/>
            <person name="Kerfeld C.A."/>
        </authorList>
    </citation>
    <scope>NUCLEOTIDE SEQUENCE [LARGE SCALE GENOMIC DNA]</scope>
    <source>
        <strain evidence="2 3">PCC 7113</strain>
    </source>
</reference>
<protein>
    <submittedName>
        <fullName evidence="2">Uncharacterized protein</fullName>
    </submittedName>
</protein>
<dbReference type="STRING" id="1173027.Mic7113_4083"/>
<keyword evidence="1" id="KW-1133">Transmembrane helix</keyword>
<dbReference type="Proteomes" id="UP000010471">
    <property type="component" value="Chromosome"/>
</dbReference>
<feature type="transmembrane region" description="Helical" evidence="1">
    <location>
        <begin position="21"/>
        <end position="40"/>
    </location>
</feature>
<dbReference type="RefSeq" id="WP_015183923.1">
    <property type="nucleotide sequence ID" value="NC_019738.1"/>
</dbReference>
<evidence type="ECO:0000313" key="3">
    <source>
        <dbReference type="Proteomes" id="UP000010471"/>
    </source>
</evidence>
<dbReference type="AlphaFoldDB" id="K9WJT0"/>
<dbReference type="EMBL" id="CP003630">
    <property type="protein sequence ID" value="AFZ19787.1"/>
    <property type="molecule type" value="Genomic_DNA"/>
</dbReference>
<name>K9WJT0_9CYAN</name>
<gene>
    <name evidence="2" type="ORF">Mic7113_4083</name>
</gene>
<feature type="transmembrane region" description="Helical" evidence="1">
    <location>
        <begin position="46"/>
        <end position="63"/>
    </location>
</feature>
<keyword evidence="1" id="KW-0812">Transmembrane</keyword>
<keyword evidence="3" id="KW-1185">Reference proteome</keyword>
<evidence type="ECO:0000313" key="2">
    <source>
        <dbReference type="EMBL" id="AFZ19787.1"/>
    </source>
</evidence>
<evidence type="ECO:0000256" key="1">
    <source>
        <dbReference type="SAM" id="Phobius"/>
    </source>
</evidence>
<accession>K9WJT0</accession>